<protein>
    <submittedName>
        <fullName evidence="12">Iron complex outermembrane receptor protein</fullName>
    </submittedName>
</protein>
<proteinExistence type="inferred from homology"/>
<keyword evidence="13" id="KW-1185">Reference proteome</keyword>
<organism evidence="12 13">
    <name type="scientific">Novosphingobium taihuense</name>
    <dbReference type="NCBI Taxonomy" id="260085"/>
    <lineage>
        <taxon>Bacteria</taxon>
        <taxon>Pseudomonadati</taxon>
        <taxon>Pseudomonadota</taxon>
        <taxon>Alphaproteobacteria</taxon>
        <taxon>Sphingomonadales</taxon>
        <taxon>Sphingomonadaceae</taxon>
        <taxon>Novosphingobium</taxon>
    </lineage>
</organism>
<sequence>MRQRSDWARGAAAVLHGGRRSGQEVAYVNINYLAALRSGATPLAMGFALVSTAAFAQDATTTAAPQSIDCSITPDDPSCGDTQAIVVTGSILRRTDTETVSPVTTVTQENLDQRGISTVQEGLQSLAANNGPALTNSFTANGAFAAGASAISLRGLSTNSTLVLFDGMRAAYYPLADDGSRNFVDLNTIPDDIVDRVQILRDGASAAYGADAIAGVVNIITKREFKGVRARGEAGISDRGDASQYRLSLTAGVGDIEENGYNAYVSGFYYKSNKLMNRDRGYPFNTDDLRGVCSPDGNCGSDDRINSPTATSFTGAGGPLIVRPYDPTNTTALGRFQLLNNVGCDSAYSLTPAQLAGAANAAQPLQTCTVDLTRKYGVIQPEIERWGVSARVTAALTDSIEGYAEFNFIQSKSAYSGLPEAISRNANAGILFPGFSTSNNAASRAPGSFALTLPVYVCANGVGDASGLNTGCNATNGTLNPNNPFAGAGQLARIQGRLFDQATFNETRNRAYRGAIGIKGDLTDSINFDFGATAMHDDLRRTQKGYVYIANLLTAIARGTYNFVDPTQNTQAQNDFIRPTQILNATSDQVQFQGTLGADLFDLPGGKLQVAVGAGARYEAVDAPSGNPDYFGPTQRYFTLNAFGTKGSRWVYSGFAEINAPIVDKVEINLAGRYDKYSSGQNAFSPKAGIKFKPIDELLIRGTWSKGFRIPSFGEANALPTTGFVTNSAGIFNNAYLAQYGCNTGTTSDSNPNGYSTCPTYIRSASYGQTTLASPNLKPERSRSFTAGFVFEPVRNFTLSVDYYNIKKTGVITQPSNAPALEAYYTGQPIPAGYTVIADAPSPDFPNATPRLAFIQSQLINANTQTVSGLDFQIDGRINLTDNIRFTSHLEASYIIKLESDLTNSGGGVERYDGTLGNFNLTAGSGTPKWHGYWLNGLQFDDNLEINTTVNYFGGYNLSAMDQGDLYKDCGQNPGYSPTGCDVPRYITFDLQTRFKVNDRFTLSLTALNLFDKMPPVDVVTYGAHLYNPIQGGQGILGRYFKVGFQADF</sequence>
<evidence type="ECO:0000256" key="2">
    <source>
        <dbReference type="ARBA" id="ARBA00022448"/>
    </source>
</evidence>
<comment type="similarity">
    <text evidence="8 9">Belongs to the TonB-dependent receptor family.</text>
</comment>
<keyword evidence="4 8" id="KW-0812">Transmembrane</keyword>
<dbReference type="GO" id="GO:0009279">
    <property type="term" value="C:cell outer membrane"/>
    <property type="evidence" value="ECO:0007669"/>
    <property type="project" value="UniProtKB-SubCell"/>
</dbReference>
<evidence type="ECO:0000313" key="12">
    <source>
        <dbReference type="EMBL" id="MBB4615269.1"/>
    </source>
</evidence>
<keyword evidence="6 8" id="KW-0472">Membrane</keyword>
<dbReference type="Gene3D" id="2.170.130.10">
    <property type="entry name" value="TonB-dependent receptor, plug domain"/>
    <property type="match status" value="1"/>
</dbReference>
<evidence type="ECO:0000256" key="7">
    <source>
        <dbReference type="ARBA" id="ARBA00023237"/>
    </source>
</evidence>
<dbReference type="EMBL" id="JACHOA010000007">
    <property type="protein sequence ID" value="MBB4615269.1"/>
    <property type="molecule type" value="Genomic_DNA"/>
</dbReference>
<feature type="domain" description="TonB-dependent receptor-like beta-barrel" evidence="10">
    <location>
        <begin position="492"/>
        <end position="1010"/>
    </location>
</feature>
<reference evidence="12 13" key="1">
    <citation type="submission" date="2020-08" db="EMBL/GenBank/DDBJ databases">
        <title>Genomic Encyclopedia of Type Strains, Phase IV (KMG-IV): sequencing the most valuable type-strain genomes for metagenomic binning, comparative biology and taxonomic classification.</title>
        <authorList>
            <person name="Goeker M."/>
        </authorList>
    </citation>
    <scope>NUCLEOTIDE SEQUENCE [LARGE SCALE GENOMIC DNA]</scope>
    <source>
        <strain evidence="12 13">DSM 17507</strain>
    </source>
</reference>
<gene>
    <name evidence="12" type="ORF">GGR37_003559</name>
</gene>
<evidence type="ECO:0000256" key="3">
    <source>
        <dbReference type="ARBA" id="ARBA00022452"/>
    </source>
</evidence>
<evidence type="ECO:0000256" key="9">
    <source>
        <dbReference type="RuleBase" id="RU003357"/>
    </source>
</evidence>
<keyword evidence="7 8" id="KW-0998">Cell outer membrane</keyword>
<dbReference type="InterPro" id="IPR039426">
    <property type="entry name" value="TonB-dep_rcpt-like"/>
</dbReference>
<dbReference type="InterPro" id="IPR000531">
    <property type="entry name" value="Beta-barrel_TonB"/>
</dbReference>
<comment type="subcellular location">
    <subcellularLocation>
        <location evidence="1 8">Cell outer membrane</location>
        <topology evidence="1 8">Multi-pass membrane protein</topology>
    </subcellularLocation>
</comment>
<dbReference type="PROSITE" id="PS52016">
    <property type="entry name" value="TONB_DEPENDENT_REC_3"/>
    <property type="match status" value="1"/>
</dbReference>
<keyword evidence="3 8" id="KW-1134">Transmembrane beta strand</keyword>
<accession>A0A7W7AFD6</accession>
<dbReference type="AlphaFoldDB" id="A0A7W7AFD6"/>
<evidence type="ECO:0000256" key="6">
    <source>
        <dbReference type="ARBA" id="ARBA00023136"/>
    </source>
</evidence>
<dbReference type="InterPro" id="IPR012910">
    <property type="entry name" value="Plug_dom"/>
</dbReference>
<dbReference type="SUPFAM" id="SSF56935">
    <property type="entry name" value="Porins"/>
    <property type="match status" value="1"/>
</dbReference>
<dbReference type="PANTHER" id="PTHR47234">
    <property type="match status" value="1"/>
</dbReference>
<evidence type="ECO:0000313" key="13">
    <source>
        <dbReference type="Proteomes" id="UP000538566"/>
    </source>
</evidence>
<dbReference type="InterPro" id="IPR036942">
    <property type="entry name" value="Beta-barrel_TonB_sf"/>
</dbReference>
<dbReference type="Pfam" id="PF00593">
    <property type="entry name" value="TonB_dep_Rec_b-barrel"/>
    <property type="match status" value="1"/>
</dbReference>
<keyword evidence="2 8" id="KW-0813">Transport</keyword>
<feature type="domain" description="TonB-dependent receptor plug" evidence="11">
    <location>
        <begin position="98"/>
        <end position="216"/>
    </location>
</feature>
<evidence type="ECO:0000259" key="10">
    <source>
        <dbReference type="Pfam" id="PF00593"/>
    </source>
</evidence>
<dbReference type="PANTHER" id="PTHR47234:SF2">
    <property type="entry name" value="TONB-DEPENDENT RECEPTOR"/>
    <property type="match status" value="1"/>
</dbReference>
<dbReference type="RefSeq" id="WP_338112226.1">
    <property type="nucleotide sequence ID" value="NZ_JACHOA010000007.1"/>
</dbReference>
<dbReference type="Pfam" id="PF07715">
    <property type="entry name" value="Plug"/>
    <property type="match status" value="1"/>
</dbReference>
<dbReference type="InterPro" id="IPR037066">
    <property type="entry name" value="Plug_dom_sf"/>
</dbReference>
<name>A0A7W7AFD6_9SPHN</name>
<keyword evidence="5 9" id="KW-0798">TonB box</keyword>
<evidence type="ECO:0000259" key="11">
    <source>
        <dbReference type="Pfam" id="PF07715"/>
    </source>
</evidence>
<comment type="caution">
    <text evidence="12">The sequence shown here is derived from an EMBL/GenBank/DDBJ whole genome shotgun (WGS) entry which is preliminary data.</text>
</comment>
<evidence type="ECO:0000256" key="4">
    <source>
        <dbReference type="ARBA" id="ARBA00022692"/>
    </source>
</evidence>
<evidence type="ECO:0000256" key="5">
    <source>
        <dbReference type="ARBA" id="ARBA00023077"/>
    </source>
</evidence>
<evidence type="ECO:0000256" key="8">
    <source>
        <dbReference type="PROSITE-ProRule" id="PRU01360"/>
    </source>
</evidence>
<dbReference type="Gene3D" id="2.40.170.20">
    <property type="entry name" value="TonB-dependent receptor, beta-barrel domain"/>
    <property type="match status" value="1"/>
</dbReference>
<evidence type="ECO:0000256" key="1">
    <source>
        <dbReference type="ARBA" id="ARBA00004571"/>
    </source>
</evidence>
<dbReference type="Proteomes" id="UP000538566">
    <property type="component" value="Unassembled WGS sequence"/>
</dbReference>
<keyword evidence="12" id="KW-0675">Receptor</keyword>